<dbReference type="RefSeq" id="WP_106728587.1">
    <property type="nucleotide sequence ID" value="NZ_PXYG01000001.1"/>
</dbReference>
<dbReference type="InterPro" id="IPR052530">
    <property type="entry name" value="NAD(P)H_nitroreductase"/>
</dbReference>
<evidence type="ECO:0000256" key="8">
    <source>
        <dbReference type="PIRSR" id="PIRSR000232-1"/>
    </source>
</evidence>
<reference evidence="10 11" key="1">
    <citation type="submission" date="2018-03" db="EMBL/GenBank/DDBJ databases">
        <title>The draft genome of Zobellella sp. 59N8.</title>
        <authorList>
            <person name="Liu L."/>
            <person name="Li L."/>
            <person name="Zhang X."/>
            <person name="Liang L."/>
            <person name="Wang T."/>
        </authorList>
    </citation>
    <scope>NUCLEOTIDE SEQUENCE [LARGE SCALE GENOMIC DNA]</scope>
    <source>
        <strain evidence="10 11">59N8</strain>
    </source>
</reference>
<feature type="binding site" description="in other chain" evidence="8">
    <location>
        <begin position="131"/>
        <end position="133"/>
    </location>
    <ligand>
        <name>FMN</name>
        <dbReference type="ChEBI" id="CHEBI:58210"/>
        <note>ligand shared between dimeric partners</note>
    </ligand>
</feature>
<evidence type="ECO:0000256" key="2">
    <source>
        <dbReference type="ARBA" id="ARBA00022630"/>
    </source>
</evidence>
<keyword evidence="2 7" id="KW-0285">Flavoprotein</keyword>
<comment type="similarity">
    <text evidence="1 7">Belongs to the nitroreductase family.</text>
</comment>
<dbReference type="PANTHER" id="PTHR43821:SF1">
    <property type="entry name" value="NAD(P)H NITROREDUCTASE YDJA-RELATED"/>
    <property type="match status" value="1"/>
</dbReference>
<evidence type="ECO:0000259" key="9">
    <source>
        <dbReference type="Pfam" id="PF00881"/>
    </source>
</evidence>
<dbReference type="PANTHER" id="PTHR43821">
    <property type="entry name" value="NAD(P)H NITROREDUCTASE YDJA-RELATED"/>
    <property type="match status" value="1"/>
</dbReference>
<dbReference type="EC" id="1.-.-.-" evidence="7"/>
<gene>
    <name evidence="10" type="ORF">C7H85_01155</name>
</gene>
<dbReference type="GO" id="GO:0016491">
    <property type="term" value="F:oxidoreductase activity"/>
    <property type="evidence" value="ECO:0007669"/>
    <property type="project" value="UniProtKB-UniRule"/>
</dbReference>
<sequence>MDALELLLNRHSCPRLAEPAPAGEQLDTIFKAGLRAPDHATLTPWEFIVFTGEQRSRLGEILAWAAEARGEAEEKIEKARNAPLRAPLVIAVAAKVKPHDKVPELEQQLSAGCALMAMQMAAQAQGFNGIWRSGWFIFDRAVHEQLGLGEQDQLVGFLYLGTPQVEVRKLPERDPAQFVRYFGQEWR</sequence>
<evidence type="ECO:0000313" key="11">
    <source>
        <dbReference type="Proteomes" id="UP000240243"/>
    </source>
</evidence>
<feature type="binding site" evidence="8">
    <location>
        <position position="35"/>
    </location>
    <ligand>
        <name>FMN</name>
        <dbReference type="ChEBI" id="CHEBI:58210"/>
        <note>ligand shared between dimeric partners</note>
    </ligand>
</feature>
<feature type="binding site" description="in other chain" evidence="8">
    <location>
        <begin position="10"/>
        <end position="12"/>
    </location>
    <ligand>
        <name>FMN</name>
        <dbReference type="ChEBI" id="CHEBI:58210"/>
        <note>ligand shared between dimeric partners</note>
    </ligand>
</feature>
<name>A0A2P7RD73_9GAMM</name>
<keyword evidence="6 7" id="KW-0520">NAD</keyword>
<dbReference type="AlphaFoldDB" id="A0A2P7RD73"/>
<evidence type="ECO:0000256" key="4">
    <source>
        <dbReference type="ARBA" id="ARBA00022857"/>
    </source>
</evidence>
<protein>
    <recommendedName>
        <fullName evidence="7">Putative NAD(P)H nitroreductase</fullName>
        <ecNumber evidence="7">1.-.-.-</ecNumber>
    </recommendedName>
</protein>
<dbReference type="NCBIfam" id="NF008088">
    <property type="entry name" value="PRK10828.1"/>
    <property type="match status" value="1"/>
</dbReference>
<evidence type="ECO:0000256" key="3">
    <source>
        <dbReference type="ARBA" id="ARBA00022643"/>
    </source>
</evidence>
<comment type="caution">
    <text evidence="10">The sequence shown here is derived from an EMBL/GenBank/DDBJ whole genome shotgun (WGS) entry which is preliminary data.</text>
</comment>
<dbReference type="PIRSF" id="PIRSF000232">
    <property type="entry name" value="YdjA"/>
    <property type="match status" value="1"/>
</dbReference>
<evidence type="ECO:0000313" key="10">
    <source>
        <dbReference type="EMBL" id="PSJ48176.1"/>
    </source>
</evidence>
<dbReference type="OrthoDB" id="9804207at2"/>
<proteinExistence type="inferred from homology"/>
<evidence type="ECO:0000256" key="7">
    <source>
        <dbReference type="PIRNR" id="PIRNR000232"/>
    </source>
</evidence>
<dbReference type="InterPro" id="IPR000415">
    <property type="entry name" value="Nitroreductase-like"/>
</dbReference>
<dbReference type="SUPFAM" id="SSF55469">
    <property type="entry name" value="FMN-dependent nitroreductase-like"/>
    <property type="match status" value="1"/>
</dbReference>
<dbReference type="Pfam" id="PF00881">
    <property type="entry name" value="Nitroreductase"/>
    <property type="match status" value="1"/>
</dbReference>
<keyword evidence="5 7" id="KW-0560">Oxidoreductase</keyword>
<dbReference type="InterPro" id="IPR026021">
    <property type="entry name" value="YdjA-like"/>
</dbReference>
<evidence type="ECO:0000256" key="1">
    <source>
        <dbReference type="ARBA" id="ARBA00007118"/>
    </source>
</evidence>
<dbReference type="EMBL" id="PXYG01000001">
    <property type="protein sequence ID" value="PSJ48176.1"/>
    <property type="molecule type" value="Genomic_DNA"/>
</dbReference>
<feature type="domain" description="Nitroreductase" evidence="9">
    <location>
        <begin position="9"/>
        <end position="161"/>
    </location>
</feature>
<dbReference type="Gene3D" id="3.40.109.10">
    <property type="entry name" value="NADH Oxidase"/>
    <property type="match status" value="1"/>
</dbReference>
<evidence type="ECO:0000256" key="5">
    <source>
        <dbReference type="ARBA" id="ARBA00023002"/>
    </source>
</evidence>
<keyword evidence="3 7" id="KW-0288">FMN</keyword>
<dbReference type="InterPro" id="IPR029479">
    <property type="entry name" value="Nitroreductase"/>
</dbReference>
<dbReference type="CDD" id="cd02135">
    <property type="entry name" value="YdjA-like"/>
    <property type="match status" value="1"/>
</dbReference>
<keyword evidence="4 7" id="KW-0521">NADP</keyword>
<evidence type="ECO:0000256" key="6">
    <source>
        <dbReference type="ARBA" id="ARBA00023027"/>
    </source>
</evidence>
<organism evidence="10 11">
    <name type="scientific">Zobellella endophytica</name>
    <dbReference type="NCBI Taxonomy" id="2116700"/>
    <lineage>
        <taxon>Bacteria</taxon>
        <taxon>Pseudomonadati</taxon>
        <taxon>Pseudomonadota</taxon>
        <taxon>Gammaproteobacteria</taxon>
        <taxon>Aeromonadales</taxon>
        <taxon>Aeromonadaceae</taxon>
        <taxon>Zobellella</taxon>
    </lineage>
</organism>
<comment type="cofactor">
    <cofactor evidence="8">
        <name>FMN</name>
        <dbReference type="ChEBI" id="CHEBI:58210"/>
    </cofactor>
    <text evidence="8">Binds 1 FMN per subunit.</text>
</comment>
<accession>A0A2P7RD73</accession>
<keyword evidence="11" id="KW-1185">Reference proteome</keyword>
<dbReference type="Proteomes" id="UP000240243">
    <property type="component" value="Unassembled WGS sequence"/>
</dbReference>
<feature type="binding site" evidence="8">
    <location>
        <position position="39"/>
    </location>
    <ligand>
        <name>FMN</name>
        <dbReference type="ChEBI" id="CHEBI:58210"/>
        <note>ligand shared between dimeric partners</note>
    </ligand>
</feature>